<dbReference type="InterPro" id="IPR050109">
    <property type="entry name" value="HTH-type_TetR-like_transc_reg"/>
</dbReference>
<evidence type="ECO:0000313" key="4">
    <source>
        <dbReference type="EMBL" id="RZQ60164.1"/>
    </source>
</evidence>
<sequence>MDQASPPVDGRRARGQRRRAEIIAATLRVVERDGAAGVTHRTVAREADVPTSLSVYYFATLDDLLVAALTTVADEYERKLRAILDAGGDPLTGLAELLAESAGEGRGRALAERELSTLAARRPALRPVARRWRDMVAEIGRGQTGDPLAVEALVAASDGLCAAILMGGERPDVERVRGVLARSLGRA</sequence>
<feature type="domain" description="HTH tetR-type" evidence="3">
    <location>
        <begin position="16"/>
        <end position="76"/>
    </location>
</feature>
<gene>
    <name evidence="4" type="ORF">EWH70_30555</name>
</gene>
<dbReference type="InterPro" id="IPR041583">
    <property type="entry name" value="TetR_C_31"/>
</dbReference>
<evidence type="ECO:0000259" key="3">
    <source>
        <dbReference type="PROSITE" id="PS50977"/>
    </source>
</evidence>
<accession>A0A4Q7J2I7</accession>
<feature type="DNA-binding region" description="H-T-H motif" evidence="2">
    <location>
        <begin position="39"/>
        <end position="58"/>
    </location>
</feature>
<organism evidence="4 5">
    <name type="scientific">Amycolatopsis suaedae</name>
    <dbReference type="NCBI Taxonomy" id="2510978"/>
    <lineage>
        <taxon>Bacteria</taxon>
        <taxon>Bacillati</taxon>
        <taxon>Actinomycetota</taxon>
        <taxon>Actinomycetes</taxon>
        <taxon>Pseudonocardiales</taxon>
        <taxon>Pseudonocardiaceae</taxon>
        <taxon>Amycolatopsis</taxon>
    </lineage>
</organism>
<dbReference type="Pfam" id="PF17940">
    <property type="entry name" value="TetR_C_31"/>
    <property type="match status" value="1"/>
</dbReference>
<dbReference type="GO" id="GO:0000976">
    <property type="term" value="F:transcription cis-regulatory region binding"/>
    <property type="evidence" value="ECO:0007669"/>
    <property type="project" value="TreeGrafter"/>
</dbReference>
<dbReference type="InterPro" id="IPR001647">
    <property type="entry name" value="HTH_TetR"/>
</dbReference>
<dbReference type="GO" id="GO:0003700">
    <property type="term" value="F:DNA-binding transcription factor activity"/>
    <property type="evidence" value="ECO:0007669"/>
    <property type="project" value="TreeGrafter"/>
</dbReference>
<protein>
    <submittedName>
        <fullName evidence="4">TetR family transcriptional regulator</fullName>
    </submittedName>
</protein>
<dbReference type="Proteomes" id="UP000292003">
    <property type="component" value="Unassembled WGS sequence"/>
</dbReference>
<dbReference type="Gene3D" id="1.10.357.10">
    <property type="entry name" value="Tetracycline Repressor, domain 2"/>
    <property type="match status" value="1"/>
</dbReference>
<dbReference type="SUPFAM" id="SSF48498">
    <property type="entry name" value="Tetracyclin repressor-like, C-terminal domain"/>
    <property type="match status" value="1"/>
</dbReference>
<dbReference type="RefSeq" id="WP_130479150.1">
    <property type="nucleotide sequence ID" value="NZ_SFCC01000019.1"/>
</dbReference>
<evidence type="ECO:0000256" key="2">
    <source>
        <dbReference type="PROSITE-ProRule" id="PRU00335"/>
    </source>
</evidence>
<name>A0A4Q7J2I7_9PSEU</name>
<dbReference type="PANTHER" id="PTHR30055:SF231">
    <property type="entry name" value="TRANSCRIPTIONAL REGULATORY PROTEIN (PROBABLY DEOR-FAMILY)-RELATED"/>
    <property type="match status" value="1"/>
</dbReference>
<dbReference type="PANTHER" id="PTHR30055">
    <property type="entry name" value="HTH-TYPE TRANSCRIPTIONAL REGULATOR RUTR"/>
    <property type="match status" value="1"/>
</dbReference>
<dbReference type="PROSITE" id="PS50977">
    <property type="entry name" value="HTH_TETR_2"/>
    <property type="match status" value="1"/>
</dbReference>
<dbReference type="InterPro" id="IPR009057">
    <property type="entry name" value="Homeodomain-like_sf"/>
</dbReference>
<dbReference type="InterPro" id="IPR036271">
    <property type="entry name" value="Tet_transcr_reg_TetR-rel_C_sf"/>
</dbReference>
<comment type="caution">
    <text evidence="4">The sequence shown here is derived from an EMBL/GenBank/DDBJ whole genome shotgun (WGS) entry which is preliminary data.</text>
</comment>
<keyword evidence="1 2" id="KW-0238">DNA-binding</keyword>
<dbReference type="OrthoDB" id="6929199at2"/>
<evidence type="ECO:0000313" key="5">
    <source>
        <dbReference type="Proteomes" id="UP000292003"/>
    </source>
</evidence>
<dbReference type="EMBL" id="SFCC01000019">
    <property type="protein sequence ID" value="RZQ60164.1"/>
    <property type="molecule type" value="Genomic_DNA"/>
</dbReference>
<dbReference type="SUPFAM" id="SSF46689">
    <property type="entry name" value="Homeodomain-like"/>
    <property type="match status" value="1"/>
</dbReference>
<reference evidence="4 5" key="1">
    <citation type="submission" date="2019-02" db="EMBL/GenBank/DDBJ databases">
        <title>Draft genome sequence of Amycolatopsis sp. 8-3EHSu isolated from roots of Suaeda maritima.</title>
        <authorList>
            <person name="Duangmal K."/>
            <person name="Chantavorakit T."/>
        </authorList>
    </citation>
    <scope>NUCLEOTIDE SEQUENCE [LARGE SCALE GENOMIC DNA]</scope>
    <source>
        <strain evidence="4 5">8-3EHSu</strain>
    </source>
</reference>
<keyword evidence="5" id="KW-1185">Reference proteome</keyword>
<proteinExistence type="predicted"/>
<dbReference type="AlphaFoldDB" id="A0A4Q7J2I7"/>
<evidence type="ECO:0000256" key="1">
    <source>
        <dbReference type="ARBA" id="ARBA00023125"/>
    </source>
</evidence>